<dbReference type="PROSITE" id="PS50003">
    <property type="entry name" value="PH_DOMAIN"/>
    <property type="match status" value="1"/>
</dbReference>
<evidence type="ECO:0000256" key="3">
    <source>
        <dbReference type="SAM" id="SignalP"/>
    </source>
</evidence>
<dbReference type="InterPro" id="IPR017441">
    <property type="entry name" value="Protein_kinase_ATP_BS"/>
</dbReference>
<feature type="region of interest" description="Disordered" evidence="2">
    <location>
        <begin position="228"/>
        <end position="247"/>
    </location>
</feature>
<dbReference type="SUPFAM" id="SSF56112">
    <property type="entry name" value="Protein kinase-like (PK-like)"/>
    <property type="match status" value="1"/>
</dbReference>
<dbReference type="PROSITE" id="PS00107">
    <property type="entry name" value="PROTEIN_KINASE_ATP"/>
    <property type="match status" value="1"/>
</dbReference>
<dbReference type="GO" id="GO:0005524">
    <property type="term" value="F:ATP binding"/>
    <property type="evidence" value="ECO:0007669"/>
    <property type="project" value="UniProtKB-UniRule"/>
</dbReference>
<evidence type="ECO:0000259" key="4">
    <source>
        <dbReference type="PROSITE" id="PS50003"/>
    </source>
</evidence>
<dbReference type="Proteomes" id="UP000023152">
    <property type="component" value="Unassembled WGS sequence"/>
</dbReference>
<dbReference type="EMBL" id="ASPP01010195">
    <property type="protein sequence ID" value="ETO23116.1"/>
    <property type="molecule type" value="Genomic_DNA"/>
</dbReference>
<proteinExistence type="predicted"/>
<gene>
    <name evidence="5" type="ORF">RFI_14069</name>
</gene>
<dbReference type="CDD" id="cd00821">
    <property type="entry name" value="PH"/>
    <property type="match status" value="1"/>
</dbReference>
<dbReference type="InterPro" id="IPR001849">
    <property type="entry name" value="PH_domain"/>
</dbReference>
<protein>
    <recommendedName>
        <fullName evidence="4">PH domain-containing protein</fullName>
    </recommendedName>
</protein>
<dbReference type="InterPro" id="IPR011009">
    <property type="entry name" value="Kinase-like_dom_sf"/>
</dbReference>
<name>X6NAP9_RETFI</name>
<feature type="binding site" evidence="1">
    <location>
        <position position="318"/>
    </location>
    <ligand>
        <name>ATP</name>
        <dbReference type="ChEBI" id="CHEBI:30616"/>
    </ligand>
</feature>
<feature type="domain" description="PH" evidence="4">
    <location>
        <begin position="1"/>
        <end position="93"/>
    </location>
</feature>
<reference evidence="5 6" key="1">
    <citation type="journal article" date="2013" name="Curr. Biol.">
        <title>The Genome of the Foraminiferan Reticulomyxa filosa.</title>
        <authorList>
            <person name="Glockner G."/>
            <person name="Hulsmann N."/>
            <person name="Schleicher M."/>
            <person name="Noegel A.A."/>
            <person name="Eichinger L."/>
            <person name="Gallinger C."/>
            <person name="Pawlowski J."/>
            <person name="Sierra R."/>
            <person name="Euteneuer U."/>
            <person name="Pillet L."/>
            <person name="Moustafa A."/>
            <person name="Platzer M."/>
            <person name="Groth M."/>
            <person name="Szafranski K."/>
            <person name="Schliwa M."/>
        </authorList>
    </citation>
    <scope>NUCLEOTIDE SEQUENCE [LARGE SCALE GENOMIC DNA]</scope>
</reference>
<dbReference type="SUPFAM" id="SSF50729">
    <property type="entry name" value="PH domain-like"/>
    <property type="match status" value="1"/>
</dbReference>
<dbReference type="Gene3D" id="3.30.200.20">
    <property type="entry name" value="Phosphorylase Kinase, domain 1"/>
    <property type="match status" value="1"/>
</dbReference>
<sequence length="392" mass="45081">MGQIWKKRWLTVRKMYLLWSTTAQDLTDPSNVQERRKKFCNSITLLQIKKAIKVNSTNSRKFNVVLFDKTYNFRAPTKEARDHWVSGLTLHLEAVNASMKWLKSDTFASSFVKDETSYLFENAITQLVRQYSFITKQNFSLSCHHPKGKLDSKYVLGFLVCERAVTTSFLQSLRENMTCPKSTFVLTSGNGRTENVVPATEKSSRVVEHKKCHCVSDAHETEYVQSLKCSPSQPDSPSSGDPRSEPEVLREYEKEMSTQTDLVAANLTVPCLAADIVKLENARRVMDSFEIIRSLGEGISSTVFEVKHISSARRYALKRLRVIYVHVLMRKHLVCIVCKKKKRVPTHSELLFLGECKFLNALKSQGVIRYVYKLFRIDLNSKERTDEWDNDI</sequence>
<keyword evidence="1" id="KW-0547">Nucleotide-binding</keyword>
<feature type="chain" id="PRO_5004975409" description="PH domain-containing protein" evidence="3">
    <location>
        <begin position="24"/>
        <end position="392"/>
    </location>
</feature>
<feature type="signal peptide" evidence="3">
    <location>
        <begin position="1"/>
        <end position="23"/>
    </location>
</feature>
<feature type="compositionally biased region" description="Low complexity" evidence="2">
    <location>
        <begin position="230"/>
        <end position="241"/>
    </location>
</feature>
<organism evidence="5 6">
    <name type="scientific">Reticulomyxa filosa</name>
    <dbReference type="NCBI Taxonomy" id="46433"/>
    <lineage>
        <taxon>Eukaryota</taxon>
        <taxon>Sar</taxon>
        <taxon>Rhizaria</taxon>
        <taxon>Retaria</taxon>
        <taxon>Foraminifera</taxon>
        <taxon>Monothalamids</taxon>
        <taxon>Reticulomyxidae</taxon>
        <taxon>Reticulomyxa</taxon>
    </lineage>
</organism>
<evidence type="ECO:0000256" key="1">
    <source>
        <dbReference type="PROSITE-ProRule" id="PRU10141"/>
    </source>
</evidence>
<keyword evidence="3" id="KW-0732">Signal</keyword>
<evidence type="ECO:0000313" key="5">
    <source>
        <dbReference type="EMBL" id="ETO23116.1"/>
    </source>
</evidence>
<comment type="caution">
    <text evidence="5">The sequence shown here is derived from an EMBL/GenBank/DDBJ whole genome shotgun (WGS) entry which is preliminary data.</text>
</comment>
<evidence type="ECO:0000313" key="6">
    <source>
        <dbReference type="Proteomes" id="UP000023152"/>
    </source>
</evidence>
<evidence type="ECO:0000256" key="2">
    <source>
        <dbReference type="SAM" id="MobiDB-lite"/>
    </source>
</evidence>
<accession>X6NAP9</accession>
<keyword evidence="6" id="KW-1185">Reference proteome</keyword>
<dbReference type="Gene3D" id="2.30.29.30">
    <property type="entry name" value="Pleckstrin-homology domain (PH domain)/Phosphotyrosine-binding domain (PTB)"/>
    <property type="match status" value="1"/>
</dbReference>
<keyword evidence="1" id="KW-0067">ATP-binding</keyword>
<dbReference type="InterPro" id="IPR011993">
    <property type="entry name" value="PH-like_dom_sf"/>
</dbReference>
<dbReference type="AlphaFoldDB" id="X6NAP9"/>